<name>A0A1E5NCW7_9SPIR</name>
<dbReference type="PANTHER" id="PTHR43344">
    <property type="entry name" value="PHOSPHOSERINE PHOSPHATASE"/>
    <property type="match status" value="1"/>
</dbReference>
<evidence type="ECO:0000256" key="5">
    <source>
        <dbReference type="ARBA" id="ARBA00015196"/>
    </source>
</evidence>
<evidence type="ECO:0000256" key="9">
    <source>
        <dbReference type="ARBA" id="ARBA00022842"/>
    </source>
</evidence>
<evidence type="ECO:0000256" key="4">
    <source>
        <dbReference type="ARBA" id="ARBA00012640"/>
    </source>
</evidence>
<dbReference type="NCBIfam" id="TIGR01488">
    <property type="entry name" value="HAD-SF-IB"/>
    <property type="match status" value="1"/>
</dbReference>
<dbReference type="SFLD" id="SFLDF00029">
    <property type="entry name" value="phosphoserine_phosphatase"/>
    <property type="match status" value="1"/>
</dbReference>
<dbReference type="GO" id="GO:0006564">
    <property type="term" value="P:L-serine biosynthetic process"/>
    <property type="evidence" value="ECO:0007669"/>
    <property type="project" value="UniProtKB-KW"/>
</dbReference>
<gene>
    <name evidence="15" type="ORF">BFL38_04500</name>
</gene>
<keyword evidence="6" id="KW-0028">Amino-acid biosynthesis</keyword>
<comment type="similarity">
    <text evidence="3">Belongs to the HAD-like hydrolase superfamily. SerB family.</text>
</comment>
<dbReference type="NCBIfam" id="TIGR00338">
    <property type="entry name" value="serB"/>
    <property type="match status" value="1"/>
</dbReference>
<dbReference type="SFLD" id="SFLDG01136">
    <property type="entry name" value="C1.6:_Phosphoserine_Phosphatas"/>
    <property type="match status" value="1"/>
</dbReference>
<dbReference type="GO" id="GO:0036424">
    <property type="term" value="F:L-phosphoserine phosphatase activity"/>
    <property type="evidence" value="ECO:0007669"/>
    <property type="project" value="InterPro"/>
</dbReference>
<dbReference type="InterPro" id="IPR036412">
    <property type="entry name" value="HAD-like_sf"/>
</dbReference>
<dbReference type="AlphaFoldDB" id="A0A1E5NCW7"/>
<evidence type="ECO:0000256" key="3">
    <source>
        <dbReference type="ARBA" id="ARBA00009184"/>
    </source>
</evidence>
<comment type="catalytic activity">
    <reaction evidence="13">
        <text>O-phospho-D-serine + H2O = D-serine + phosphate</text>
        <dbReference type="Rhea" id="RHEA:24873"/>
        <dbReference type="ChEBI" id="CHEBI:15377"/>
        <dbReference type="ChEBI" id="CHEBI:35247"/>
        <dbReference type="ChEBI" id="CHEBI:43474"/>
        <dbReference type="ChEBI" id="CHEBI:58680"/>
        <dbReference type="EC" id="3.1.3.3"/>
    </reaction>
</comment>
<dbReference type="Proteomes" id="UP000095247">
    <property type="component" value="Unassembled WGS sequence"/>
</dbReference>
<evidence type="ECO:0000256" key="13">
    <source>
        <dbReference type="ARBA" id="ARBA00048523"/>
    </source>
</evidence>
<reference evidence="15 16" key="1">
    <citation type="submission" date="2016-08" db="EMBL/GenBank/DDBJ databases">
        <title>Characterization and recognition of Brachyspira hampsonii sp. nov., a novel intestinal spirochete that is pathogenic to pigs.</title>
        <authorList>
            <person name="Mirajkar N."/>
            <person name="La T."/>
            <person name="Phillips N."/>
            <person name="Hampson D."/>
            <person name="Gebhart C."/>
        </authorList>
    </citation>
    <scope>NUCLEOTIDE SEQUENCE [LARGE SCALE GENOMIC DNA]</scope>
    <source>
        <strain evidence="15 16">P280/1</strain>
    </source>
</reference>
<accession>A0A1E5NCW7</accession>
<dbReference type="GO" id="GO:0005737">
    <property type="term" value="C:cytoplasm"/>
    <property type="evidence" value="ECO:0007669"/>
    <property type="project" value="TreeGrafter"/>
</dbReference>
<evidence type="ECO:0000256" key="8">
    <source>
        <dbReference type="ARBA" id="ARBA00022801"/>
    </source>
</evidence>
<proteinExistence type="inferred from homology"/>
<protein>
    <recommendedName>
        <fullName evidence="5">Phosphoserine phosphatase</fullName>
        <ecNumber evidence="4">3.1.3.3</ecNumber>
    </recommendedName>
    <alternativeName>
        <fullName evidence="11">O-phosphoserine phosphohydrolase</fullName>
    </alternativeName>
</protein>
<dbReference type="Pfam" id="PF00702">
    <property type="entry name" value="Hydrolase"/>
    <property type="match status" value="1"/>
</dbReference>
<dbReference type="EC" id="3.1.3.3" evidence="4"/>
<dbReference type="UniPathway" id="UPA00135">
    <property type="reaction ID" value="UER00198"/>
</dbReference>
<keyword evidence="9" id="KW-0460">Magnesium</keyword>
<feature type="active site" description="Proton donor" evidence="14">
    <location>
        <position position="9"/>
    </location>
</feature>
<evidence type="ECO:0000256" key="14">
    <source>
        <dbReference type="PIRSR" id="PIRSR604469-1"/>
    </source>
</evidence>
<evidence type="ECO:0000256" key="7">
    <source>
        <dbReference type="ARBA" id="ARBA00022723"/>
    </source>
</evidence>
<comment type="caution">
    <text evidence="15">The sequence shown here is derived from an EMBL/GenBank/DDBJ whole genome shotgun (WGS) entry which is preliminary data.</text>
</comment>
<dbReference type="InterPro" id="IPR004469">
    <property type="entry name" value="PSP"/>
</dbReference>
<evidence type="ECO:0000256" key="1">
    <source>
        <dbReference type="ARBA" id="ARBA00001946"/>
    </source>
</evidence>
<keyword evidence="8" id="KW-0378">Hydrolase</keyword>
<evidence type="ECO:0000256" key="2">
    <source>
        <dbReference type="ARBA" id="ARBA00005135"/>
    </source>
</evidence>
<dbReference type="InterPro" id="IPR050582">
    <property type="entry name" value="HAD-like_SerB"/>
</dbReference>
<dbReference type="PANTHER" id="PTHR43344:SF2">
    <property type="entry name" value="PHOSPHOSERINE PHOSPHATASE"/>
    <property type="match status" value="1"/>
</dbReference>
<evidence type="ECO:0000256" key="10">
    <source>
        <dbReference type="ARBA" id="ARBA00023299"/>
    </source>
</evidence>
<comment type="catalytic activity">
    <reaction evidence="12">
        <text>O-phospho-L-serine + H2O = L-serine + phosphate</text>
        <dbReference type="Rhea" id="RHEA:21208"/>
        <dbReference type="ChEBI" id="CHEBI:15377"/>
        <dbReference type="ChEBI" id="CHEBI:33384"/>
        <dbReference type="ChEBI" id="CHEBI:43474"/>
        <dbReference type="ChEBI" id="CHEBI:57524"/>
        <dbReference type="EC" id="3.1.3.3"/>
    </reaction>
</comment>
<dbReference type="RefSeq" id="WP_069727298.1">
    <property type="nucleotide sequence ID" value="NZ_MDCO01000012.1"/>
</dbReference>
<dbReference type="Gene3D" id="3.40.50.1000">
    <property type="entry name" value="HAD superfamily/HAD-like"/>
    <property type="match status" value="1"/>
</dbReference>
<sequence length="206" mass="22887">MKLAVFDFDSTLMDGETLDIIARETNFADEISDITAKGMRGEIDFFESLQMRVSLLNGIKLETVNEICSSLPIMNGAKETIDELHKKGYKCVCFSGGFKNATVLFAQKLNLDAEFANIFHVKDNILTGKVGGEMMFSDSKGNMLLTLQKLLNVSYDDTLVVGDGANDLSMFKHAKNRAAFCAKEVLKKEANIIIDKKDLRLILDNI</sequence>
<keyword evidence="10" id="KW-0718">Serine biosynthesis</keyword>
<feature type="active site" description="Nucleophile" evidence="14">
    <location>
        <position position="7"/>
    </location>
</feature>
<comment type="pathway">
    <text evidence="2">Amino-acid biosynthesis; L-serine biosynthesis; L-serine from 3-phospho-D-glycerate: step 3/3.</text>
</comment>
<evidence type="ECO:0000256" key="11">
    <source>
        <dbReference type="ARBA" id="ARBA00031693"/>
    </source>
</evidence>
<dbReference type="SFLD" id="SFLDS00003">
    <property type="entry name" value="Haloacid_Dehalogenase"/>
    <property type="match status" value="1"/>
</dbReference>
<comment type="cofactor">
    <cofactor evidence="1">
        <name>Mg(2+)</name>
        <dbReference type="ChEBI" id="CHEBI:18420"/>
    </cofactor>
</comment>
<evidence type="ECO:0000256" key="12">
    <source>
        <dbReference type="ARBA" id="ARBA00048138"/>
    </source>
</evidence>
<dbReference type="EMBL" id="MDCO01000012">
    <property type="protein sequence ID" value="OEJ14002.1"/>
    <property type="molecule type" value="Genomic_DNA"/>
</dbReference>
<evidence type="ECO:0000313" key="15">
    <source>
        <dbReference type="EMBL" id="OEJ14002.1"/>
    </source>
</evidence>
<dbReference type="SUPFAM" id="SSF56784">
    <property type="entry name" value="HAD-like"/>
    <property type="match status" value="1"/>
</dbReference>
<dbReference type="SFLD" id="SFLDG01137">
    <property type="entry name" value="C1.6.1:_Phosphoserine_Phosphat"/>
    <property type="match status" value="1"/>
</dbReference>
<organism evidence="15 16">
    <name type="scientific">Brachyspira hampsonii</name>
    <dbReference type="NCBI Taxonomy" id="1287055"/>
    <lineage>
        <taxon>Bacteria</taxon>
        <taxon>Pseudomonadati</taxon>
        <taxon>Spirochaetota</taxon>
        <taxon>Spirochaetia</taxon>
        <taxon>Brachyspirales</taxon>
        <taxon>Brachyspiraceae</taxon>
        <taxon>Brachyspira</taxon>
    </lineage>
</organism>
<dbReference type="InterPro" id="IPR023214">
    <property type="entry name" value="HAD_sf"/>
</dbReference>
<dbReference type="GO" id="GO:0000287">
    <property type="term" value="F:magnesium ion binding"/>
    <property type="evidence" value="ECO:0007669"/>
    <property type="project" value="TreeGrafter"/>
</dbReference>
<evidence type="ECO:0000256" key="6">
    <source>
        <dbReference type="ARBA" id="ARBA00022605"/>
    </source>
</evidence>
<evidence type="ECO:0000313" key="16">
    <source>
        <dbReference type="Proteomes" id="UP000095247"/>
    </source>
</evidence>
<keyword evidence="7" id="KW-0479">Metal-binding</keyword>